<evidence type="ECO:0000313" key="3">
    <source>
        <dbReference type="EMBL" id="SMG00725.1"/>
    </source>
</evidence>
<dbReference type="InterPro" id="IPR014746">
    <property type="entry name" value="Gln_synth/guanido_kin_cat_dom"/>
</dbReference>
<evidence type="ECO:0000256" key="1">
    <source>
        <dbReference type="RuleBase" id="RU000384"/>
    </source>
</evidence>
<name>A0A238H6E7_9BURK</name>
<evidence type="ECO:0000259" key="2">
    <source>
        <dbReference type="Pfam" id="PF00120"/>
    </source>
</evidence>
<dbReference type="GO" id="GO:0004356">
    <property type="term" value="F:glutamine synthetase activity"/>
    <property type="evidence" value="ECO:0007669"/>
    <property type="project" value="InterPro"/>
</dbReference>
<protein>
    <submittedName>
        <fullName evidence="3">Glutamine synthetase family protein</fullName>
    </submittedName>
</protein>
<reference evidence="3 4" key="1">
    <citation type="submission" date="2017-04" db="EMBL/GenBank/DDBJ databases">
        <authorList>
            <person name="Afonso C.L."/>
            <person name="Miller P.J."/>
            <person name="Scott M.A."/>
            <person name="Spackman E."/>
            <person name="Goraichik I."/>
            <person name="Dimitrov K.M."/>
            <person name="Suarez D.L."/>
            <person name="Swayne D.E."/>
        </authorList>
    </citation>
    <scope>NUCLEOTIDE SEQUENCE [LARGE SCALE GENOMIC DNA]</scope>
    <source>
        <strain evidence="3">LMG 28154</strain>
    </source>
</reference>
<dbReference type="RefSeq" id="WP_256583782.1">
    <property type="nucleotide sequence ID" value="NZ_FXAN01000061.1"/>
</dbReference>
<dbReference type="Pfam" id="PF00120">
    <property type="entry name" value="Gln-synt_C"/>
    <property type="match status" value="1"/>
</dbReference>
<dbReference type="InterPro" id="IPR008146">
    <property type="entry name" value="Gln_synth_cat_dom"/>
</dbReference>
<organism evidence="3 4">
    <name type="scientific">Burkholderia singularis</name>
    <dbReference type="NCBI Taxonomy" id="1503053"/>
    <lineage>
        <taxon>Bacteria</taxon>
        <taxon>Pseudomonadati</taxon>
        <taxon>Pseudomonadota</taxon>
        <taxon>Betaproteobacteria</taxon>
        <taxon>Burkholderiales</taxon>
        <taxon>Burkholderiaceae</taxon>
        <taxon>Burkholderia</taxon>
        <taxon>pseudomallei group</taxon>
    </lineage>
</organism>
<sequence>MHPECRARHRRNLSYLSIKKFRDAFLLFKFHPKFITFVGDAYHDDALPDIPKTLRDAIDISANSTWLREALGDEVVNHYVHAAQREQLEYDRRITDWELTRGFERS</sequence>
<evidence type="ECO:0000313" key="4">
    <source>
        <dbReference type="Proteomes" id="UP000198460"/>
    </source>
</evidence>
<feature type="domain" description="GS catalytic" evidence="2">
    <location>
        <begin position="45"/>
        <end position="100"/>
    </location>
</feature>
<gene>
    <name evidence="3" type="ORF">BSIN_0375</name>
</gene>
<proteinExistence type="inferred from homology"/>
<dbReference type="AlphaFoldDB" id="A0A238H6E7"/>
<dbReference type="SUPFAM" id="SSF55931">
    <property type="entry name" value="Glutamine synthetase/guanido kinase"/>
    <property type="match status" value="1"/>
</dbReference>
<dbReference type="Gene3D" id="3.30.590.10">
    <property type="entry name" value="Glutamine synthetase/guanido kinase, catalytic domain"/>
    <property type="match status" value="1"/>
</dbReference>
<dbReference type="EMBL" id="FXAN01000061">
    <property type="protein sequence ID" value="SMG00725.1"/>
    <property type="molecule type" value="Genomic_DNA"/>
</dbReference>
<accession>A0A238H6E7</accession>
<dbReference type="Proteomes" id="UP000198460">
    <property type="component" value="Unassembled WGS sequence"/>
</dbReference>
<comment type="similarity">
    <text evidence="1">Belongs to the glutamine synthetase family.</text>
</comment>